<keyword evidence="13" id="KW-0575">Peroxidase</keyword>
<evidence type="ECO:0000256" key="1">
    <source>
        <dbReference type="ARBA" id="ARBA00004418"/>
    </source>
</evidence>
<evidence type="ECO:0000256" key="7">
    <source>
        <dbReference type="ARBA" id="ARBA00023004"/>
    </source>
</evidence>
<dbReference type="Gene3D" id="1.10.760.10">
    <property type="entry name" value="Cytochrome c-like domain"/>
    <property type="match status" value="2"/>
</dbReference>
<comment type="subcellular location">
    <subcellularLocation>
        <location evidence="1">Periplasm</location>
    </subcellularLocation>
</comment>
<feature type="signal peptide" evidence="11">
    <location>
        <begin position="1"/>
        <end position="30"/>
    </location>
</feature>
<dbReference type="GO" id="GO:0020037">
    <property type="term" value="F:heme binding"/>
    <property type="evidence" value="ECO:0007669"/>
    <property type="project" value="InterPro"/>
</dbReference>
<evidence type="ECO:0000256" key="10">
    <source>
        <dbReference type="SAM" id="MobiDB-lite"/>
    </source>
</evidence>
<dbReference type="PANTHER" id="PTHR30600">
    <property type="entry name" value="CYTOCHROME C PEROXIDASE-RELATED"/>
    <property type="match status" value="1"/>
</dbReference>
<sequence length="388" mass="43090">MMTTRILRLSAALFAVLCAVLCAVPPPALARPDDAAAALGRLLFFDASLSEPAGQSCASCHDPARAFVDPDTARPTSKGVDPRRFGSRNSPSPMYMAFSPAFHFDPKEEHYVGGQFWDGRAATLEDQAKAPFLDPLEMANPDKRSVVDKVRRAPYAGLFDRLYGKDALKDVDPAFERIAAALAAYERSAEFQPFSSKYDAWLAGKAKLTKQELRGLKLYEDEKKGNCAACHPSQRGPKGEPPLFTDFTYDNLGVPRNPENPFYGQDKAHNPDGARFVDRGLGAAVKKAEEDGKFKVPTLRNIARTAPYMHNGYFRTLRGAVAFYNDRDVRRRCPQDLPEAEALKRRCWPAPEVAANVNKEELGRLGLSEREVDDIVVFLRTLDDGYRK</sequence>
<keyword evidence="3 9" id="KW-0479">Metal-binding</keyword>
<evidence type="ECO:0000256" key="3">
    <source>
        <dbReference type="ARBA" id="ARBA00022723"/>
    </source>
</evidence>
<dbReference type="PROSITE" id="PS51007">
    <property type="entry name" value="CYTC"/>
    <property type="match status" value="2"/>
</dbReference>
<dbReference type="GO" id="GO:0046872">
    <property type="term" value="F:metal ion binding"/>
    <property type="evidence" value="ECO:0007669"/>
    <property type="project" value="UniProtKB-KW"/>
</dbReference>
<dbReference type="InterPro" id="IPR051395">
    <property type="entry name" value="Cytochrome_c_Peroxidase/MauG"/>
</dbReference>
<evidence type="ECO:0000256" key="9">
    <source>
        <dbReference type="PIRSR" id="PIRSR000294-2"/>
    </source>
</evidence>
<feature type="domain" description="Cytochrome c" evidence="12">
    <location>
        <begin position="35"/>
        <end position="182"/>
    </location>
</feature>
<dbReference type="InterPro" id="IPR026259">
    <property type="entry name" value="MauG/Cytc_peroxidase"/>
</dbReference>
<feature type="binding site" description="axial binding residue" evidence="9">
    <location>
        <position position="61"/>
    </location>
    <ligand>
        <name>heme c</name>
        <dbReference type="ChEBI" id="CHEBI:61717"/>
        <label>1</label>
    </ligand>
    <ligandPart>
        <name>Fe</name>
        <dbReference type="ChEBI" id="CHEBI:18248"/>
    </ligandPart>
</feature>
<evidence type="ECO:0000256" key="8">
    <source>
        <dbReference type="PIRSR" id="PIRSR000294-1"/>
    </source>
</evidence>
<proteinExistence type="predicted"/>
<evidence type="ECO:0000256" key="11">
    <source>
        <dbReference type="SAM" id="SignalP"/>
    </source>
</evidence>
<protein>
    <submittedName>
        <fullName evidence="13">Cytochrome-c peroxidase, partial</fullName>
    </submittedName>
</protein>
<dbReference type="AlphaFoldDB" id="A0A809RME5"/>
<organism evidence="13 14">
    <name type="scientific">Candidatus Desulfobacillus denitrificans</name>
    <dbReference type="NCBI Taxonomy" id="2608985"/>
    <lineage>
        <taxon>Bacteria</taxon>
        <taxon>Pseudomonadati</taxon>
        <taxon>Pseudomonadota</taxon>
        <taxon>Betaproteobacteria</taxon>
        <taxon>Candidatus Desulfobacillus</taxon>
    </lineage>
</organism>
<dbReference type="Pfam" id="PF03150">
    <property type="entry name" value="CCP_MauG"/>
    <property type="match status" value="1"/>
</dbReference>
<comment type="PTM">
    <text evidence="8">Binds 2 heme groups per subunit.</text>
</comment>
<dbReference type="EMBL" id="AP021857">
    <property type="protein sequence ID" value="BBO20692.1"/>
    <property type="molecule type" value="Genomic_DNA"/>
</dbReference>
<accession>A0A809RME5</accession>
<dbReference type="Proteomes" id="UP000662914">
    <property type="component" value="Chromosome"/>
</dbReference>
<feature type="region of interest" description="Disordered" evidence="10">
    <location>
        <begin position="68"/>
        <end position="88"/>
    </location>
</feature>
<dbReference type="GO" id="GO:0004130">
    <property type="term" value="F:cytochrome-c peroxidase activity"/>
    <property type="evidence" value="ECO:0007669"/>
    <property type="project" value="TreeGrafter"/>
</dbReference>
<gene>
    <name evidence="13" type="ORF">DSYM_13910</name>
</gene>
<name>A0A809RME5_9PROT</name>
<evidence type="ECO:0000256" key="4">
    <source>
        <dbReference type="ARBA" id="ARBA00022729"/>
    </source>
</evidence>
<evidence type="ECO:0000256" key="2">
    <source>
        <dbReference type="ARBA" id="ARBA00022617"/>
    </source>
</evidence>
<feature type="binding site" description="covalent" evidence="8">
    <location>
        <position position="230"/>
    </location>
    <ligand>
        <name>heme c</name>
        <dbReference type="ChEBI" id="CHEBI:61717"/>
        <label>2</label>
    </ligand>
</feature>
<dbReference type="SUPFAM" id="SSF46626">
    <property type="entry name" value="Cytochrome c"/>
    <property type="match status" value="2"/>
</dbReference>
<keyword evidence="5" id="KW-0574">Periplasm</keyword>
<keyword evidence="7 9" id="KW-0408">Iron</keyword>
<dbReference type="InterPro" id="IPR009056">
    <property type="entry name" value="Cyt_c-like_dom"/>
</dbReference>
<feature type="binding site" description="covalent" evidence="8">
    <location>
        <position position="57"/>
    </location>
    <ligand>
        <name>heme c</name>
        <dbReference type="ChEBI" id="CHEBI:61717"/>
        <label>1</label>
    </ligand>
</feature>
<feature type="binding site" description="covalent" evidence="8">
    <location>
        <position position="60"/>
    </location>
    <ligand>
        <name>heme c</name>
        <dbReference type="ChEBI" id="CHEBI:61717"/>
        <label>1</label>
    </ligand>
</feature>
<evidence type="ECO:0000256" key="5">
    <source>
        <dbReference type="ARBA" id="ARBA00022764"/>
    </source>
</evidence>
<feature type="binding site" description="covalent" evidence="8">
    <location>
        <position position="227"/>
    </location>
    <ligand>
        <name>heme c</name>
        <dbReference type="ChEBI" id="CHEBI:61717"/>
        <label>2</label>
    </ligand>
</feature>
<reference evidence="13" key="1">
    <citation type="journal article" name="DNA Res.">
        <title>The physiological potential of anammox bacteria as revealed by their core genome structure.</title>
        <authorList>
            <person name="Okubo T."/>
            <person name="Toyoda A."/>
            <person name="Fukuhara K."/>
            <person name="Uchiyama I."/>
            <person name="Harigaya Y."/>
            <person name="Kuroiwa M."/>
            <person name="Suzuki T."/>
            <person name="Murakami Y."/>
            <person name="Suwa Y."/>
            <person name="Takami H."/>
        </authorList>
    </citation>
    <scope>NUCLEOTIDE SEQUENCE</scope>
    <source>
        <strain evidence="13">317325-3</strain>
    </source>
</reference>
<dbReference type="GO" id="GO:0042597">
    <property type="term" value="C:periplasmic space"/>
    <property type="evidence" value="ECO:0007669"/>
    <property type="project" value="UniProtKB-SubCell"/>
</dbReference>
<evidence type="ECO:0000313" key="14">
    <source>
        <dbReference type="Proteomes" id="UP000662914"/>
    </source>
</evidence>
<dbReference type="InterPro" id="IPR004852">
    <property type="entry name" value="Di-haem_cyt_c_peroxidsae"/>
</dbReference>
<keyword evidence="4 11" id="KW-0732">Signal</keyword>
<dbReference type="PANTHER" id="PTHR30600:SF10">
    <property type="entry name" value="BLL6722 PROTEIN"/>
    <property type="match status" value="1"/>
</dbReference>
<dbReference type="InterPro" id="IPR036909">
    <property type="entry name" value="Cyt_c-like_dom_sf"/>
</dbReference>
<dbReference type="PIRSF" id="PIRSF000294">
    <property type="entry name" value="Cytochrome-c_peroxidase"/>
    <property type="match status" value="1"/>
</dbReference>
<evidence type="ECO:0000259" key="12">
    <source>
        <dbReference type="PROSITE" id="PS51007"/>
    </source>
</evidence>
<feature type="binding site" description="axial binding residue" evidence="9">
    <location>
        <position position="231"/>
    </location>
    <ligand>
        <name>heme c</name>
        <dbReference type="ChEBI" id="CHEBI:61717"/>
        <label>2</label>
    </ligand>
    <ligandPart>
        <name>Fe</name>
        <dbReference type="ChEBI" id="CHEBI:18248"/>
    </ligandPart>
</feature>
<feature type="domain" description="Cytochrome c" evidence="12">
    <location>
        <begin position="210"/>
        <end position="383"/>
    </location>
</feature>
<evidence type="ECO:0000313" key="13">
    <source>
        <dbReference type="EMBL" id="BBO20692.1"/>
    </source>
</evidence>
<feature type="chain" id="PRO_5035155649" evidence="11">
    <location>
        <begin position="31"/>
        <end position="388"/>
    </location>
</feature>
<keyword evidence="2 8" id="KW-0349">Heme</keyword>
<comment type="cofactor">
    <cofactor evidence="8">
        <name>heme</name>
        <dbReference type="ChEBI" id="CHEBI:30413"/>
    </cofactor>
    <text evidence="8">Binds 2 heme groups.</text>
</comment>
<dbReference type="GO" id="GO:0009055">
    <property type="term" value="F:electron transfer activity"/>
    <property type="evidence" value="ECO:0007669"/>
    <property type="project" value="InterPro"/>
</dbReference>
<keyword evidence="6" id="KW-0560">Oxidoreductase</keyword>
<evidence type="ECO:0000256" key="6">
    <source>
        <dbReference type="ARBA" id="ARBA00023002"/>
    </source>
</evidence>
<dbReference type="KEGG" id="ddz:DSYM_13910"/>